<evidence type="ECO:0000259" key="7">
    <source>
        <dbReference type="Pfam" id="PF20684"/>
    </source>
</evidence>
<dbReference type="PANTHER" id="PTHR33048:SF129">
    <property type="entry name" value="INTEGRAL MEMBRANE PROTEIN-RELATED"/>
    <property type="match status" value="1"/>
</dbReference>
<dbReference type="PANTHER" id="PTHR33048">
    <property type="entry name" value="PTH11-LIKE INTEGRAL MEMBRANE PROTEIN (AFU_ORTHOLOGUE AFUA_5G11245)"/>
    <property type="match status" value="1"/>
</dbReference>
<reference evidence="8 9" key="1">
    <citation type="submission" date="2019-03" db="EMBL/GenBank/DDBJ databases">
        <title>The genome sequence of a newly discovered highly antifungal drug resistant Aspergillus species, Aspergillus tanneri NIH 1004.</title>
        <authorList>
            <person name="Mounaud S."/>
            <person name="Singh I."/>
            <person name="Joardar V."/>
            <person name="Pakala S."/>
            <person name="Pakala S."/>
            <person name="Venepally P."/>
            <person name="Hoover J."/>
            <person name="Nierman W."/>
            <person name="Chung J."/>
            <person name="Losada L."/>
        </authorList>
    </citation>
    <scope>NUCLEOTIDE SEQUENCE [LARGE SCALE GENOMIC DNA]</scope>
    <source>
        <strain evidence="8 9">NIH1004</strain>
    </source>
</reference>
<dbReference type="VEuPathDB" id="FungiDB:EYZ11_013458"/>
<dbReference type="Proteomes" id="UP000308092">
    <property type="component" value="Unassembled WGS sequence"/>
</dbReference>
<evidence type="ECO:0000313" key="9">
    <source>
        <dbReference type="Proteomes" id="UP000308092"/>
    </source>
</evidence>
<name>A0A4S3IXL8_9EURO</name>
<proteinExistence type="inferred from homology"/>
<dbReference type="InterPro" id="IPR049326">
    <property type="entry name" value="Rhodopsin_dom_fungi"/>
</dbReference>
<evidence type="ECO:0000256" key="6">
    <source>
        <dbReference type="SAM" id="Phobius"/>
    </source>
</evidence>
<evidence type="ECO:0000256" key="4">
    <source>
        <dbReference type="ARBA" id="ARBA00023136"/>
    </source>
</evidence>
<evidence type="ECO:0000256" key="1">
    <source>
        <dbReference type="ARBA" id="ARBA00004141"/>
    </source>
</evidence>
<keyword evidence="9" id="KW-1185">Reference proteome</keyword>
<dbReference type="STRING" id="1220188.A0A4S3IXL8"/>
<evidence type="ECO:0000256" key="3">
    <source>
        <dbReference type="ARBA" id="ARBA00022989"/>
    </source>
</evidence>
<evidence type="ECO:0000256" key="2">
    <source>
        <dbReference type="ARBA" id="ARBA00022692"/>
    </source>
</evidence>
<comment type="similarity">
    <text evidence="5">Belongs to the SAT4 family.</text>
</comment>
<comment type="caution">
    <text evidence="8">The sequence shown here is derived from an EMBL/GenBank/DDBJ whole genome shotgun (WGS) entry which is preliminary data.</text>
</comment>
<dbReference type="GO" id="GO:0016020">
    <property type="term" value="C:membrane"/>
    <property type="evidence" value="ECO:0007669"/>
    <property type="project" value="UniProtKB-SubCell"/>
</dbReference>
<dbReference type="EMBL" id="SOSA01001498">
    <property type="protein sequence ID" value="THC87096.1"/>
    <property type="molecule type" value="Genomic_DNA"/>
</dbReference>
<organism evidence="8 9">
    <name type="scientific">Aspergillus tanneri</name>
    <dbReference type="NCBI Taxonomy" id="1220188"/>
    <lineage>
        <taxon>Eukaryota</taxon>
        <taxon>Fungi</taxon>
        <taxon>Dikarya</taxon>
        <taxon>Ascomycota</taxon>
        <taxon>Pezizomycotina</taxon>
        <taxon>Eurotiomycetes</taxon>
        <taxon>Eurotiomycetidae</taxon>
        <taxon>Eurotiales</taxon>
        <taxon>Aspergillaceae</taxon>
        <taxon>Aspergillus</taxon>
        <taxon>Aspergillus subgen. Circumdati</taxon>
    </lineage>
</organism>
<dbReference type="Pfam" id="PF20684">
    <property type="entry name" value="Fung_rhodopsin"/>
    <property type="match status" value="1"/>
</dbReference>
<evidence type="ECO:0000256" key="5">
    <source>
        <dbReference type="ARBA" id="ARBA00038359"/>
    </source>
</evidence>
<sequence length="115" mass="13352">MLVKVSVCLFLLRMVKRASRTIKWLVIFNLAIIIPFTFAIIVLEFVLCSPLDEYWNKAVHSKRISTSTINILHKAASDFMTASIPLAIVYRLQMDRRQKFVICMLLALGFLRLHR</sequence>
<comment type="subcellular location">
    <subcellularLocation>
        <location evidence="1">Membrane</location>
        <topology evidence="1">Multi-pass membrane protein</topology>
    </subcellularLocation>
</comment>
<evidence type="ECO:0000313" key="8">
    <source>
        <dbReference type="EMBL" id="THC87096.1"/>
    </source>
</evidence>
<dbReference type="AlphaFoldDB" id="A0A4S3IXL8"/>
<gene>
    <name evidence="8" type="ORF">EYZ11_013458</name>
</gene>
<dbReference type="InterPro" id="IPR052337">
    <property type="entry name" value="SAT4-like"/>
</dbReference>
<protein>
    <recommendedName>
        <fullName evidence="7">Rhodopsin domain-containing protein</fullName>
    </recommendedName>
</protein>
<feature type="transmembrane region" description="Helical" evidence="6">
    <location>
        <begin position="27"/>
        <end position="51"/>
    </location>
</feature>
<keyword evidence="3 6" id="KW-1133">Transmembrane helix</keyword>
<accession>A0A4S3IXL8</accession>
<keyword evidence="4 6" id="KW-0472">Membrane</keyword>
<keyword evidence="2 6" id="KW-0812">Transmembrane</keyword>
<feature type="domain" description="Rhodopsin" evidence="7">
    <location>
        <begin position="1"/>
        <end position="111"/>
    </location>
</feature>